<protein>
    <recommendedName>
        <fullName evidence="2">DNA-directed RNA polymerase</fullName>
        <ecNumber evidence="2">2.7.7.6</ecNumber>
    </recommendedName>
</protein>
<organism evidence="8 9">
    <name type="scientific">Neocallimastix californiae</name>
    <dbReference type="NCBI Taxonomy" id="1754190"/>
    <lineage>
        <taxon>Eukaryota</taxon>
        <taxon>Fungi</taxon>
        <taxon>Fungi incertae sedis</taxon>
        <taxon>Chytridiomycota</taxon>
        <taxon>Chytridiomycota incertae sedis</taxon>
        <taxon>Neocallimastigomycetes</taxon>
        <taxon>Neocallimastigales</taxon>
        <taxon>Neocallimastigaceae</taxon>
        <taxon>Neocallimastix</taxon>
    </lineage>
</organism>
<keyword evidence="5" id="KW-0548">Nucleotidyltransferase</keyword>
<dbReference type="EC" id="2.7.7.6" evidence="2"/>
<keyword evidence="9" id="KW-1185">Reference proteome</keyword>
<feature type="non-terminal residue" evidence="8">
    <location>
        <position position="190"/>
    </location>
</feature>
<dbReference type="InterPro" id="IPR037033">
    <property type="entry name" value="DNA-dir_RNAP_su2_hyb_sf"/>
</dbReference>
<reference evidence="8 9" key="1">
    <citation type="submission" date="2016-08" db="EMBL/GenBank/DDBJ databases">
        <title>A Parts List for Fungal Cellulosomes Revealed by Comparative Genomics.</title>
        <authorList>
            <consortium name="DOE Joint Genome Institute"/>
            <person name="Haitjema C.H."/>
            <person name="Gilmore S.P."/>
            <person name="Henske J.K."/>
            <person name="Solomon K.V."/>
            <person name="De Groot R."/>
            <person name="Kuo A."/>
            <person name="Mondo S.J."/>
            <person name="Salamov A.A."/>
            <person name="Labutti K."/>
            <person name="Zhao Z."/>
            <person name="Chiniquy J."/>
            <person name="Barry K."/>
            <person name="Brewer H.M."/>
            <person name="Purvine S.O."/>
            <person name="Wright A.T."/>
            <person name="Boxma B."/>
            <person name="Van Alen T."/>
            <person name="Hackstein J.H."/>
            <person name="Baker S.E."/>
            <person name="Grigoriev I.V."/>
            <person name="O'Malley M.A."/>
        </authorList>
    </citation>
    <scope>NUCLEOTIDE SEQUENCE [LARGE SCALE GENOMIC DNA]</scope>
    <source>
        <strain evidence="8 9">G1</strain>
    </source>
</reference>
<keyword evidence="3" id="KW-0240">DNA-directed RNA polymerase</keyword>
<evidence type="ECO:0000256" key="6">
    <source>
        <dbReference type="ARBA" id="ARBA00023163"/>
    </source>
</evidence>
<dbReference type="Gene3D" id="3.90.1800.10">
    <property type="entry name" value="RNA polymerase alpha subunit dimerisation domain"/>
    <property type="match status" value="1"/>
</dbReference>
<dbReference type="GO" id="GO:0032549">
    <property type="term" value="F:ribonucleoside binding"/>
    <property type="evidence" value="ECO:0007669"/>
    <property type="project" value="InterPro"/>
</dbReference>
<dbReference type="InterPro" id="IPR015712">
    <property type="entry name" value="DNA-dir_RNA_pol_su2"/>
</dbReference>
<comment type="similarity">
    <text evidence="1">Belongs to the RNA polymerase beta chain family.</text>
</comment>
<dbReference type="Proteomes" id="UP000193920">
    <property type="component" value="Unassembled WGS sequence"/>
</dbReference>
<sequence length="190" mass="22060">GDKFASRYTQKGVIGSILLEEMMPRTKYGVVSNIIVNPHAFPSRMTIGHLIKMYFGKCMIMDQQRFRMYFDASLESEDLRSFESKFFESYIPVLKEIVDPITSKSIINTFVGVCYYTTLQYQVQEKMFYRTIRNANSISKQPYEGKSRNGGLRIGEMEKDALVAHCIIFIIQDMFKNNTNAIDIRYCKIC</sequence>
<evidence type="ECO:0000256" key="1">
    <source>
        <dbReference type="ARBA" id="ARBA00006835"/>
    </source>
</evidence>
<dbReference type="GO" id="GO:0003899">
    <property type="term" value="F:DNA-directed RNA polymerase activity"/>
    <property type="evidence" value="ECO:0007669"/>
    <property type="project" value="UniProtKB-EC"/>
</dbReference>
<feature type="domain" description="DNA-directed RNA polymerase subunit 2 hybrid-binding" evidence="7">
    <location>
        <begin position="1"/>
        <end position="148"/>
    </location>
</feature>
<dbReference type="STRING" id="1754190.A0A1Y2C344"/>
<dbReference type="EMBL" id="MCOG01000124">
    <property type="protein sequence ID" value="ORY41439.1"/>
    <property type="molecule type" value="Genomic_DNA"/>
</dbReference>
<dbReference type="AlphaFoldDB" id="A0A1Y2C344"/>
<evidence type="ECO:0000259" key="7">
    <source>
        <dbReference type="Pfam" id="PF00562"/>
    </source>
</evidence>
<evidence type="ECO:0000313" key="8">
    <source>
        <dbReference type="EMBL" id="ORY41439.1"/>
    </source>
</evidence>
<evidence type="ECO:0000256" key="4">
    <source>
        <dbReference type="ARBA" id="ARBA00022679"/>
    </source>
</evidence>
<dbReference type="PANTHER" id="PTHR20856">
    <property type="entry name" value="DNA-DIRECTED RNA POLYMERASE I SUBUNIT 2"/>
    <property type="match status" value="1"/>
</dbReference>
<evidence type="ECO:0000256" key="3">
    <source>
        <dbReference type="ARBA" id="ARBA00022478"/>
    </source>
</evidence>
<evidence type="ECO:0000313" key="9">
    <source>
        <dbReference type="Proteomes" id="UP000193920"/>
    </source>
</evidence>
<feature type="non-terminal residue" evidence="8">
    <location>
        <position position="1"/>
    </location>
</feature>
<dbReference type="Gene3D" id="2.40.270.10">
    <property type="entry name" value="DNA-directed RNA polymerase, subunit 2, domain 6"/>
    <property type="match status" value="1"/>
</dbReference>
<keyword evidence="6" id="KW-0804">Transcription</keyword>
<dbReference type="GO" id="GO:0000428">
    <property type="term" value="C:DNA-directed RNA polymerase complex"/>
    <property type="evidence" value="ECO:0007669"/>
    <property type="project" value="UniProtKB-KW"/>
</dbReference>
<gene>
    <name evidence="8" type="ORF">LY90DRAFT_355219</name>
</gene>
<name>A0A1Y2C344_9FUNG</name>
<keyword evidence="4" id="KW-0808">Transferase</keyword>
<accession>A0A1Y2C344</accession>
<dbReference type="SUPFAM" id="SSF64484">
    <property type="entry name" value="beta and beta-prime subunits of DNA dependent RNA-polymerase"/>
    <property type="match status" value="1"/>
</dbReference>
<dbReference type="InterPro" id="IPR007120">
    <property type="entry name" value="DNA-dir_RNAP_su2_dom"/>
</dbReference>
<evidence type="ECO:0000256" key="2">
    <source>
        <dbReference type="ARBA" id="ARBA00012418"/>
    </source>
</evidence>
<dbReference type="OrthoDB" id="10248617at2759"/>
<dbReference type="GO" id="GO:0003677">
    <property type="term" value="F:DNA binding"/>
    <property type="evidence" value="ECO:0007669"/>
    <property type="project" value="InterPro"/>
</dbReference>
<dbReference type="Pfam" id="PF00562">
    <property type="entry name" value="RNA_pol_Rpb2_6"/>
    <property type="match status" value="1"/>
</dbReference>
<dbReference type="GO" id="GO:0006351">
    <property type="term" value="P:DNA-templated transcription"/>
    <property type="evidence" value="ECO:0007669"/>
    <property type="project" value="InterPro"/>
</dbReference>
<comment type="caution">
    <text evidence="8">The sequence shown here is derived from an EMBL/GenBank/DDBJ whole genome shotgun (WGS) entry which is preliminary data.</text>
</comment>
<evidence type="ECO:0000256" key="5">
    <source>
        <dbReference type="ARBA" id="ARBA00022695"/>
    </source>
</evidence>
<proteinExistence type="inferred from homology"/>